<feature type="region of interest" description="Disordered" evidence="10">
    <location>
        <begin position="238"/>
        <end position="286"/>
    </location>
</feature>
<dbReference type="OrthoDB" id="9780552at2"/>
<evidence type="ECO:0000256" key="9">
    <source>
        <dbReference type="RuleBase" id="RU003945"/>
    </source>
</evidence>
<keyword evidence="5" id="KW-0653">Protein transport</keyword>
<keyword evidence="4 9" id="KW-0812">Transmembrane</keyword>
<dbReference type="InterPro" id="IPR047196">
    <property type="entry name" value="YidC_ALB_C"/>
</dbReference>
<evidence type="ECO:0000256" key="5">
    <source>
        <dbReference type="ARBA" id="ARBA00022927"/>
    </source>
</evidence>
<keyword evidence="14" id="KW-1185">Reference proteome</keyword>
<dbReference type="InterPro" id="IPR001708">
    <property type="entry name" value="YidC/ALB3/OXA1/COX18"/>
</dbReference>
<dbReference type="Proteomes" id="UP000293568">
    <property type="component" value="Chromosome"/>
</dbReference>
<name>A0A4P6F048_9BACL</name>
<evidence type="ECO:0000256" key="6">
    <source>
        <dbReference type="ARBA" id="ARBA00022989"/>
    </source>
</evidence>
<dbReference type="PANTHER" id="PTHR12428">
    <property type="entry name" value="OXA1"/>
    <property type="match status" value="1"/>
</dbReference>
<dbReference type="CDD" id="cd20070">
    <property type="entry name" value="5TM_YidC_Alb3"/>
    <property type="match status" value="1"/>
</dbReference>
<feature type="compositionally biased region" description="Gly residues" evidence="10">
    <location>
        <begin position="244"/>
        <end position="262"/>
    </location>
</feature>
<sequence>MMVLLAGCGSSVNQTTSTEDLQHGNWWEKYVVYYFAVTLDKFAEWMDGQYGLAILLMVIIVRTIILPLTIKQYKSSKAMQALQPEIKQIREKYKDSPQKMQEEMMKLYQANQVNPMAGCLPMIVQMPVYIALYNSIYRNPDIREHAFLWLKLGEKDPYYILPVIAAITTFVQSKMMQKTQVQPMPGMGAMLMIMPVMIFVMAINFPAALPLYWIYSNGYTIVQNYFLYIFPNRKNKNDNQGSSNGSGGNKNAGAGKAKGAGGSKANNKGNSNKSNSGKKGKEAPAK</sequence>
<dbReference type="NCBIfam" id="TIGR03592">
    <property type="entry name" value="yidC_oxa1_cterm"/>
    <property type="match status" value="1"/>
</dbReference>
<dbReference type="PANTHER" id="PTHR12428:SF65">
    <property type="entry name" value="CYTOCHROME C OXIDASE ASSEMBLY PROTEIN COX18, MITOCHONDRIAL"/>
    <property type="match status" value="1"/>
</dbReference>
<dbReference type="RefSeq" id="WP_129444436.1">
    <property type="nucleotide sequence ID" value="NZ_CP035492.1"/>
</dbReference>
<accession>A0A4P6F048</accession>
<evidence type="ECO:0000256" key="2">
    <source>
        <dbReference type="ARBA" id="ARBA00022448"/>
    </source>
</evidence>
<evidence type="ECO:0000256" key="11">
    <source>
        <dbReference type="SAM" id="Phobius"/>
    </source>
</evidence>
<keyword evidence="3" id="KW-1003">Cell membrane</keyword>
<evidence type="ECO:0000313" key="14">
    <source>
        <dbReference type="Proteomes" id="UP000293568"/>
    </source>
</evidence>
<feature type="transmembrane region" description="Helical" evidence="11">
    <location>
        <begin position="187"/>
        <end position="205"/>
    </location>
</feature>
<dbReference type="InterPro" id="IPR028055">
    <property type="entry name" value="YidC/Oxa/ALB_C"/>
</dbReference>
<protein>
    <submittedName>
        <fullName evidence="13">Membrane protein insertase YidC</fullName>
    </submittedName>
</protein>
<keyword evidence="8" id="KW-0143">Chaperone</keyword>
<proteinExistence type="inferred from homology"/>
<evidence type="ECO:0000256" key="8">
    <source>
        <dbReference type="ARBA" id="ARBA00023186"/>
    </source>
</evidence>
<evidence type="ECO:0000256" key="4">
    <source>
        <dbReference type="ARBA" id="ARBA00022692"/>
    </source>
</evidence>
<dbReference type="AlphaFoldDB" id="A0A4P6F048"/>
<dbReference type="KEGG" id="pprt:ET464_14970"/>
<comment type="subcellular location">
    <subcellularLocation>
        <location evidence="1">Cell membrane</location>
        <topology evidence="1">Multi-pass membrane protein</topology>
    </subcellularLocation>
    <subcellularLocation>
        <location evidence="9">Membrane</location>
        <topology evidence="9">Multi-pass membrane protein</topology>
    </subcellularLocation>
</comment>
<dbReference type="GO" id="GO:0015031">
    <property type="term" value="P:protein transport"/>
    <property type="evidence" value="ECO:0007669"/>
    <property type="project" value="UniProtKB-KW"/>
</dbReference>
<organism evidence="13 14">
    <name type="scientific">Paenibacillus protaetiae</name>
    <dbReference type="NCBI Taxonomy" id="2509456"/>
    <lineage>
        <taxon>Bacteria</taxon>
        <taxon>Bacillati</taxon>
        <taxon>Bacillota</taxon>
        <taxon>Bacilli</taxon>
        <taxon>Bacillales</taxon>
        <taxon>Paenibacillaceae</taxon>
        <taxon>Paenibacillus</taxon>
    </lineage>
</organism>
<feature type="transmembrane region" description="Helical" evidence="11">
    <location>
        <begin position="211"/>
        <end position="230"/>
    </location>
</feature>
<evidence type="ECO:0000256" key="3">
    <source>
        <dbReference type="ARBA" id="ARBA00022475"/>
    </source>
</evidence>
<evidence type="ECO:0000256" key="7">
    <source>
        <dbReference type="ARBA" id="ARBA00023136"/>
    </source>
</evidence>
<keyword evidence="7 11" id="KW-0472">Membrane</keyword>
<evidence type="ECO:0000256" key="1">
    <source>
        <dbReference type="ARBA" id="ARBA00004651"/>
    </source>
</evidence>
<dbReference type="GO" id="GO:0005886">
    <property type="term" value="C:plasma membrane"/>
    <property type="evidence" value="ECO:0007669"/>
    <property type="project" value="UniProtKB-SubCell"/>
</dbReference>
<evidence type="ECO:0000256" key="10">
    <source>
        <dbReference type="SAM" id="MobiDB-lite"/>
    </source>
</evidence>
<dbReference type="EMBL" id="CP035492">
    <property type="protein sequence ID" value="QAY68536.1"/>
    <property type="molecule type" value="Genomic_DNA"/>
</dbReference>
<keyword evidence="6 11" id="KW-1133">Transmembrane helix</keyword>
<feature type="compositionally biased region" description="Low complexity" evidence="10">
    <location>
        <begin position="263"/>
        <end position="277"/>
    </location>
</feature>
<feature type="domain" description="Membrane insertase YidC/Oxa/ALB C-terminal" evidence="12">
    <location>
        <begin position="50"/>
        <end position="227"/>
    </location>
</feature>
<reference evidence="13 14" key="1">
    <citation type="submission" date="2019-01" db="EMBL/GenBank/DDBJ databases">
        <title>Genome sequencing of strain FW100M-2.</title>
        <authorList>
            <person name="Heo J."/>
            <person name="Kim S.-J."/>
            <person name="Kim J.-S."/>
            <person name="Hong S.-B."/>
            <person name="Kwon S.-W."/>
        </authorList>
    </citation>
    <scope>NUCLEOTIDE SEQUENCE [LARGE SCALE GENOMIC DNA]</scope>
    <source>
        <strain evidence="13 14">FW100M-2</strain>
    </source>
</reference>
<evidence type="ECO:0000259" key="12">
    <source>
        <dbReference type="Pfam" id="PF02096"/>
    </source>
</evidence>
<dbReference type="GO" id="GO:0032977">
    <property type="term" value="F:membrane insertase activity"/>
    <property type="evidence" value="ECO:0007669"/>
    <property type="project" value="InterPro"/>
</dbReference>
<evidence type="ECO:0000313" key="13">
    <source>
        <dbReference type="EMBL" id="QAY68536.1"/>
    </source>
</evidence>
<dbReference type="GO" id="GO:0051205">
    <property type="term" value="P:protein insertion into membrane"/>
    <property type="evidence" value="ECO:0007669"/>
    <property type="project" value="TreeGrafter"/>
</dbReference>
<comment type="similarity">
    <text evidence="9">Belongs to the OXA1/ALB3/YidC family.</text>
</comment>
<keyword evidence="2" id="KW-0813">Transport</keyword>
<dbReference type="PRINTS" id="PR00701">
    <property type="entry name" value="60KDINNERMP"/>
</dbReference>
<dbReference type="Pfam" id="PF02096">
    <property type="entry name" value="60KD_IMP"/>
    <property type="match status" value="1"/>
</dbReference>
<gene>
    <name evidence="13" type="primary">yidC</name>
    <name evidence="13" type="ORF">ET464_14970</name>
</gene>
<feature type="transmembrane region" description="Helical" evidence="11">
    <location>
        <begin position="50"/>
        <end position="70"/>
    </location>
</feature>